<comment type="caution">
    <text evidence="3">The sequence shown here is derived from an EMBL/GenBank/DDBJ whole genome shotgun (WGS) entry which is preliminary data.</text>
</comment>
<protein>
    <submittedName>
        <fullName evidence="3">Chemotactic signal-response protein CheL</fullName>
    </submittedName>
</protein>
<evidence type="ECO:0000259" key="2">
    <source>
        <dbReference type="Pfam" id="PF10135"/>
    </source>
</evidence>
<sequence>MLEQAQLPSPALTTSTQMMASANARKPETAHTPTASADPLMKKAVEFEAVFLNEMLQNMFTGLDNGGTFGTEEGSDAWKSMLINEYANTLSQSGNIGIAESVHSQLLQIQETST</sequence>
<dbReference type="InterPro" id="IPR019301">
    <property type="entry name" value="Flagellar_prot_FlgJ_N"/>
</dbReference>
<evidence type="ECO:0000313" key="4">
    <source>
        <dbReference type="Proteomes" id="UP000076577"/>
    </source>
</evidence>
<dbReference type="RefSeq" id="WP_068002120.1">
    <property type="nucleotide sequence ID" value="NZ_FOFM01000005.1"/>
</dbReference>
<dbReference type="AlphaFoldDB" id="A0A166ANP8"/>
<dbReference type="OrthoDB" id="7862954at2"/>
<dbReference type="Pfam" id="PF10135">
    <property type="entry name" value="Rod-binding"/>
    <property type="match status" value="1"/>
</dbReference>
<dbReference type="EMBL" id="LMCB01000004">
    <property type="protein sequence ID" value="KZL21356.1"/>
    <property type="molecule type" value="Genomic_DNA"/>
</dbReference>
<feature type="compositionally biased region" description="Polar residues" evidence="1">
    <location>
        <begin position="11"/>
        <end position="20"/>
    </location>
</feature>
<reference evidence="3 4" key="1">
    <citation type="journal article" date="2016" name="Front. Microbiol.">
        <title>Comparative Genomic Analysis Reveals a Diverse Repertoire of Genes Involved in Prokaryote-Eukaryote Interactions within the Pseudovibrio Genus.</title>
        <authorList>
            <person name="Romano S."/>
            <person name="Fernandez-Guerra A."/>
            <person name="Reen F.J."/>
            <person name="Glockner F.O."/>
            <person name="Crowley S.P."/>
            <person name="O'Sullivan O."/>
            <person name="Cotter P.D."/>
            <person name="Adams C."/>
            <person name="Dobson A.D."/>
            <person name="O'Gara F."/>
        </authorList>
    </citation>
    <scope>NUCLEOTIDE SEQUENCE [LARGE SCALE GENOMIC DNA]</scope>
    <source>
        <strain evidence="3 4">Ad2</strain>
    </source>
</reference>
<accession>A0A166ANP8</accession>
<gene>
    <name evidence="3" type="ORF">PsAD2_00647</name>
</gene>
<dbReference type="PATRIC" id="fig|989403.3.peg.691"/>
<feature type="domain" description="Flagellar protein FlgJ N-terminal" evidence="2">
    <location>
        <begin position="58"/>
        <end position="105"/>
    </location>
</feature>
<name>A0A166ANP8_9HYPH</name>
<dbReference type="Proteomes" id="UP000076577">
    <property type="component" value="Unassembled WGS sequence"/>
</dbReference>
<proteinExistence type="predicted"/>
<evidence type="ECO:0000313" key="3">
    <source>
        <dbReference type="EMBL" id="KZL21356.1"/>
    </source>
</evidence>
<keyword evidence="4" id="KW-1185">Reference proteome</keyword>
<feature type="region of interest" description="Disordered" evidence="1">
    <location>
        <begin position="1"/>
        <end position="37"/>
    </location>
</feature>
<evidence type="ECO:0000256" key="1">
    <source>
        <dbReference type="SAM" id="MobiDB-lite"/>
    </source>
</evidence>
<dbReference type="STRING" id="989403.SAMN05421798_105270"/>
<organism evidence="3 4">
    <name type="scientific">Pseudovibrio axinellae</name>
    <dbReference type="NCBI Taxonomy" id="989403"/>
    <lineage>
        <taxon>Bacteria</taxon>
        <taxon>Pseudomonadati</taxon>
        <taxon>Pseudomonadota</taxon>
        <taxon>Alphaproteobacteria</taxon>
        <taxon>Hyphomicrobiales</taxon>
        <taxon>Stappiaceae</taxon>
        <taxon>Pseudovibrio</taxon>
    </lineage>
</organism>